<name>A0A0L0FLX7_9EUKA</name>
<dbReference type="Proteomes" id="UP000054560">
    <property type="component" value="Unassembled WGS sequence"/>
</dbReference>
<dbReference type="InterPro" id="IPR029071">
    <property type="entry name" value="Ubiquitin-like_domsf"/>
</dbReference>
<dbReference type="RefSeq" id="XP_014151684.1">
    <property type="nucleotide sequence ID" value="XM_014296209.1"/>
</dbReference>
<organism evidence="1 2">
    <name type="scientific">Sphaeroforma arctica JP610</name>
    <dbReference type="NCBI Taxonomy" id="667725"/>
    <lineage>
        <taxon>Eukaryota</taxon>
        <taxon>Ichthyosporea</taxon>
        <taxon>Ichthyophonida</taxon>
        <taxon>Sphaeroforma</taxon>
    </lineage>
</organism>
<evidence type="ECO:0000313" key="1">
    <source>
        <dbReference type="EMBL" id="KNC77782.1"/>
    </source>
</evidence>
<accession>A0A0L0FLX7</accession>
<dbReference type="GeneID" id="25910272"/>
<gene>
    <name evidence="1" type="ORF">SARC_09768</name>
</gene>
<protein>
    <recommendedName>
        <fullName evidence="3">Ubiquitin-like domain-containing protein</fullName>
    </recommendedName>
</protein>
<dbReference type="SUPFAM" id="SSF54236">
    <property type="entry name" value="Ubiquitin-like"/>
    <property type="match status" value="1"/>
</dbReference>
<sequence length="177" mass="19632">MPNNNSASIPGTFQIKVLSMTGQKFRINVCASDPVLAVLTTLGNYLRVPPQHLQLVLKHTTYTALTSHHRTIVAYGVRPGVTLHLQPTVIKSGPISFSPPAMSYELERTHRTEHNTGKAHDTMAPKVTWSDTPAATPALVISQERQIENQQLKQRMTEIRSKMERRKGLRSASVGTN</sequence>
<evidence type="ECO:0000313" key="2">
    <source>
        <dbReference type="Proteomes" id="UP000054560"/>
    </source>
</evidence>
<keyword evidence="2" id="KW-1185">Reference proteome</keyword>
<proteinExistence type="predicted"/>
<dbReference type="Gene3D" id="3.10.20.90">
    <property type="entry name" value="Phosphatidylinositol 3-kinase Catalytic Subunit, Chain A, domain 1"/>
    <property type="match status" value="1"/>
</dbReference>
<dbReference type="EMBL" id="KQ242633">
    <property type="protein sequence ID" value="KNC77782.1"/>
    <property type="molecule type" value="Genomic_DNA"/>
</dbReference>
<dbReference type="CDD" id="cd17039">
    <property type="entry name" value="Ubl_ubiquitin_like"/>
    <property type="match status" value="1"/>
</dbReference>
<reference evidence="1 2" key="1">
    <citation type="submission" date="2011-02" db="EMBL/GenBank/DDBJ databases">
        <title>The Genome Sequence of Sphaeroforma arctica JP610.</title>
        <authorList>
            <consortium name="The Broad Institute Genome Sequencing Platform"/>
            <person name="Russ C."/>
            <person name="Cuomo C."/>
            <person name="Young S.K."/>
            <person name="Zeng Q."/>
            <person name="Gargeya S."/>
            <person name="Alvarado L."/>
            <person name="Berlin A."/>
            <person name="Chapman S.B."/>
            <person name="Chen Z."/>
            <person name="Freedman E."/>
            <person name="Gellesch M."/>
            <person name="Goldberg J."/>
            <person name="Griggs A."/>
            <person name="Gujja S."/>
            <person name="Heilman E."/>
            <person name="Heiman D."/>
            <person name="Howarth C."/>
            <person name="Mehta T."/>
            <person name="Neiman D."/>
            <person name="Pearson M."/>
            <person name="Roberts A."/>
            <person name="Saif S."/>
            <person name="Shea T."/>
            <person name="Shenoy N."/>
            <person name="Sisk P."/>
            <person name="Stolte C."/>
            <person name="Sykes S."/>
            <person name="White J."/>
            <person name="Yandava C."/>
            <person name="Burger G."/>
            <person name="Gray M.W."/>
            <person name="Holland P.W.H."/>
            <person name="King N."/>
            <person name="Lang F.B.F."/>
            <person name="Roger A.J."/>
            <person name="Ruiz-Trillo I."/>
            <person name="Haas B."/>
            <person name="Nusbaum C."/>
            <person name="Birren B."/>
        </authorList>
    </citation>
    <scope>NUCLEOTIDE SEQUENCE [LARGE SCALE GENOMIC DNA]</scope>
    <source>
        <strain evidence="1 2">JP610</strain>
    </source>
</reference>
<evidence type="ECO:0008006" key="3">
    <source>
        <dbReference type="Google" id="ProtNLM"/>
    </source>
</evidence>
<dbReference type="AlphaFoldDB" id="A0A0L0FLX7"/>